<keyword evidence="3" id="KW-0963">Cytoplasm</keyword>
<dbReference type="GO" id="GO:0045292">
    <property type="term" value="P:mRNA cis splicing, via spliceosome"/>
    <property type="evidence" value="ECO:0007669"/>
    <property type="project" value="TreeGrafter"/>
</dbReference>
<dbReference type="WBParaSite" id="HNAJ_0001107401-mRNA-1">
    <property type="protein sequence ID" value="HNAJ_0001107401-mRNA-1"/>
    <property type="gene ID" value="HNAJ_0001107401"/>
</dbReference>
<sequence>MATEVRLVREGVSLYEDDRLLDKGKLIIKESSVDWEGENRQFSLEYQNICLHAVSSTPYGGDENAKFPHPHVYLMVEGDRVWSNGETIPPNGDTGMEIDNGESSDDEQGDYPQDDNPPTYSLRFLPTDEHDLQPIYDAIAECQALNPDPDDMSDGDFEDVAEENENGVEENGLDQFDPDDFAYD</sequence>
<evidence type="ECO:0000256" key="4">
    <source>
        <dbReference type="ARBA" id="ARBA00023242"/>
    </source>
</evidence>
<evidence type="ECO:0000313" key="7">
    <source>
        <dbReference type="Proteomes" id="UP000278807"/>
    </source>
</evidence>
<evidence type="ECO:0000256" key="3">
    <source>
        <dbReference type="ARBA" id="ARBA00022490"/>
    </source>
</evidence>
<gene>
    <name evidence="6" type="ORF">HNAJ_LOCUS11064</name>
</gene>
<reference evidence="8" key="1">
    <citation type="submission" date="2017-02" db="UniProtKB">
        <authorList>
            <consortium name="WormBaseParasite"/>
        </authorList>
    </citation>
    <scope>IDENTIFICATION</scope>
</reference>
<name>A0A0R3TTM2_RODNA</name>
<dbReference type="OrthoDB" id="19714at2759"/>
<dbReference type="EMBL" id="UZAE01013357">
    <property type="protein sequence ID" value="VDO09460.1"/>
    <property type="molecule type" value="Genomic_DNA"/>
</dbReference>
<dbReference type="AlphaFoldDB" id="A0A0R3TTM2"/>
<evidence type="ECO:0000313" key="8">
    <source>
        <dbReference type="WBParaSite" id="HNAJ_0001107401-mRNA-1"/>
    </source>
</evidence>
<evidence type="ECO:0000256" key="5">
    <source>
        <dbReference type="SAM" id="MobiDB-lite"/>
    </source>
</evidence>
<dbReference type="Pfam" id="PF03517">
    <property type="entry name" value="Voldacs"/>
    <property type="match status" value="1"/>
</dbReference>
<proteinExistence type="predicted"/>
<dbReference type="Proteomes" id="UP000278807">
    <property type="component" value="Unassembled WGS sequence"/>
</dbReference>
<keyword evidence="7" id="KW-1185">Reference proteome</keyword>
<dbReference type="GO" id="GO:0005681">
    <property type="term" value="C:spliceosomal complex"/>
    <property type="evidence" value="ECO:0007669"/>
    <property type="project" value="TreeGrafter"/>
</dbReference>
<dbReference type="Gene3D" id="2.30.29.30">
    <property type="entry name" value="Pleckstrin-homology domain (PH domain)/Phosphotyrosine-binding domain (PTB)"/>
    <property type="match status" value="1"/>
</dbReference>
<dbReference type="PANTHER" id="PTHR21399">
    <property type="entry name" value="CHLORIDE CONDUCTANCE REGULATORY PROTEIN ICLN"/>
    <property type="match status" value="1"/>
</dbReference>
<organism evidence="8">
    <name type="scientific">Rodentolepis nana</name>
    <name type="common">Dwarf tapeworm</name>
    <name type="synonym">Hymenolepis nana</name>
    <dbReference type="NCBI Taxonomy" id="102285"/>
    <lineage>
        <taxon>Eukaryota</taxon>
        <taxon>Metazoa</taxon>
        <taxon>Spiralia</taxon>
        <taxon>Lophotrochozoa</taxon>
        <taxon>Platyhelminthes</taxon>
        <taxon>Cestoda</taxon>
        <taxon>Eucestoda</taxon>
        <taxon>Cyclophyllidea</taxon>
        <taxon>Hymenolepididae</taxon>
        <taxon>Rodentolepis</taxon>
    </lineage>
</organism>
<dbReference type="PANTHER" id="PTHR21399:SF0">
    <property type="entry name" value="METHYLOSOME SUBUNIT PICLN"/>
    <property type="match status" value="1"/>
</dbReference>
<reference evidence="6 7" key="2">
    <citation type="submission" date="2018-11" db="EMBL/GenBank/DDBJ databases">
        <authorList>
            <consortium name="Pathogen Informatics"/>
        </authorList>
    </citation>
    <scope>NUCLEOTIDE SEQUENCE [LARGE SCALE GENOMIC DNA]</scope>
</reference>
<dbReference type="InterPro" id="IPR039924">
    <property type="entry name" value="ICln/Lot5/Saf5"/>
</dbReference>
<comment type="subcellular location">
    <subcellularLocation>
        <location evidence="2">Cytoplasm</location>
    </subcellularLocation>
    <subcellularLocation>
        <location evidence="1">Nucleus</location>
    </subcellularLocation>
</comment>
<evidence type="ECO:0000313" key="6">
    <source>
        <dbReference type="EMBL" id="VDO09460.1"/>
    </source>
</evidence>
<keyword evidence="4" id="KW-0539">Nucleus</keyword>
<feature type="region of interest" description="Disordered" evidence="5">
    <location>
        <begin position="84"/>
        <end position="128"/>
    </location>
</feature>
<dbReference type="GO" id="GO:0034715">
    <property type="term" value="C:pICln-Sm protein complex"/>
    <property type="evidence" value="ECO:0007669"/>
    <property type="project" value="TreeGrafter"/>
</dbReference>
<dbReference type="STRING" id="102285.A0A0R3TTM2"/>
<feature type="region of interest" description="Disordered" evidence="5">
    <location>
        <begin position="142"/>
        <end position="184"/>
    </location>
</feature>
<dbReference type="InterPro" id="IPR011993">
    <property type="entry name" value="PH-like_dom_sf"/>
</dbReference>
<feature type="compositionally biased region" description="Acidic residues" evidence="5">
    <location>
        <begin position="99"/>
        <end position="113"/>
    </location>
</feature>
<dbReference type="GO" id="GO:0000387">
    <property type="term" value="P:spliceosomal snRNP assembly"/>
    <property type="evidence" value="ECO:0007669"/>
    <property type="project" value="TreeGrafter"/>
</dbReference>
<dbReference type="GO" id="GO:0005829">
    <property type="term" value="C:cytosol"/>
    <property type="evidence" value="ECO:0007669"/>
    <property type="project" value="TreeGrafter"/>
</dbReference>
<evidence type="ECO:0000256" key="2">
    <source>
        <dbReference type="ARBA" id="ARBA00004496"/>
    </source>
</evidence>
<protein>
    <submittedName>
        <fullName evidence="8">Methylosome subunit pICln</fullName>
    </submittedName>
</protein>
<accession>A0A0R3TTM2</accession>
<feature type="compositionally biased region" description="Acidic residues" evidence="5">
    <location>
        <begin position="148"/>
        <end position="184"/>
    </location>
</feature>
<evidence type="ECO:0000256" key="1">
    <source>
        <dbReference type="ARBA" id="ARBA00004123"/>
    </source>
</evidence>